<dbReference type="InterPro" id="IPR018394">
    <property type="entry name" value="DNA_photolyase_1_CS_C"/>
</dbReference>
<dbReference type="SUPFAM" id="SSF48173">
    <property type="entry name" value="Cryptochrome/photolyase FAD-binding domain"/>
    <property type="match status" value="1"/>
</dbReference>
<dbReference type="EC" id="4.1.99.3" evidence="8"/>
<evidence type="ECO:0000313" key="9">
    <source>
        <dbReference type="Proteomes" id="UP000706525"/>
    </source>
</evidence>
<dbReference type="InterPro" id="IPR036155">
    <property type="entry name" value="Crypto/Photolyase_N_sf"/>
</dbReference>
<organism evidence="8 9">
    <name type="scientific">Cupriavidus pampae</name>
    <dbReference type="NCBI Taxonomy" id="659251"/>
    <lineage>
        <taxon>Bacteria</taxon>
        <taxon>Pseudomonadati</taxon>
        <taxon>Pseudomonadota</taxon>
        <taxon>Betaproteobacteria</taxon>
        <taxon>Burkholderiales</taxon>
        <taxon>Burkholderiaceae</taxon>
        <taxon>Cupriavidus</taxon>
    </lineage>
</organism>
<keyword evidence="3 6" id="KW-0285">Flavoprotein</keyword>
<dbReference type="PANTHER" id="PTHR11455">
    <property type="entry name" value="CRYPTOCHROME"/>
    <property type="match status" value="1"/>
</dbReference>
<dbReference type="InterPro" id="IPR005101">
    <property type="entry name" value="Cryptochr/Photolyase_FAD-bd"/>
</dbReference>
<accession>A0ABM8WQE4</accession>
<comment type="caution">
    <text evidence="8">The sequence shown here is derived from an EMBL/GenBank/DDBJ whole genome shotgun (WGS) entry which is preliminary data.</text>
</comment>
<evidence type="ECO:0000256" key="3">
    <source>
        <dbReference type="ARBA" id="ARBA00022630"/>
    </source>
</evidence>
<dbReference type="PRINTS" id="PR00147">
    <property type="entry name" value="DNAPHOTLYASE"/>
</dbReference>
<gene>
    <name evidence="8" type="primary">phrA</name>
    <name evidence="8" type="ORF">LMG32289_01780</name>
</gene>
<evidence type="ECO:0000259" key="7">
    <source>
        <dbReference type="PROSITE" id="PS51645"/>
    </source>
</evidence>
<name>A0ABM8WQE4_9BURK</name>
<dbReference type="Pfam" id="PF00875">
    <property type="entry name" value="DNA_photolyase"/>
    <property type="match status" value="1"/>
</dbReference>
<dbReference type="PROSITE" id="PS51645">
    <property type="entry name" value="PHR_CRY_ALPHA_BETA"/>
    <property type="match status" value="1"/>
</dbReference>
<dbReference type="Pfam" id="PF03441">
    <property type="entry name" value="FAD_binding_7"/>
    <property type="match status" value="1"/>
</dbReference>
<dbReference type="PANTHER" id="PTHR11455:SF9">
    <property type="entry name" value="CRYPTOCHROME CIRCADIAN CLOCK 5 ISOFORM X1"/>
    <property type="match status" value="1"/>
</dbReference>
<comment type="cofactor">
    <cofactor evidence="1">
        <name>(6R)-5,10-methylene-5,6,7,8-tetrahydrofolate</name>
        <dbReference type="ChEBI" id="CHEBI:15636"/>
    </cofactor>
</comment>
<evidence type="ECO:0000256" key="5">
    <source>
        <dbReference type="ARBA" id="ARBA00022991"/>
    </source>
</evidence>
<dbReference type="Proteomes" id="UP000706525">
    <property type="component" value="Unassembled WGS sequence"/>
</dbReference>
<dbReference type="InterPro" id="IPR006050">
    <property type="entry name" value="DNA_photolyase_N"/>
</dbReference>
<dbReference type="EMBL" id="CAJZAG010000003">
    <property type="protein sequence ID" value="CAG9169654.1"/>
    <property type="molecule type" value="Genomic_DNA"/>
</dbReference>
<keyword evidence="8" id="KW-0456">Lyase</keyword>
<dbReference type="InterPro" id="IPR036134">
    <property type="entry name" value="Crypto/Photolyase_FAD-like_sf"/>
</dbReference>
<reference evidence="8 9" key="1">
    <citation type="submission" date="2021-08" db="EMBL/GenBank/DDBJ databases">
        <authorList>
            <person name="Peeters C."/>
        </authorList>
    </citation>
    <scope>NUCLEOTIDE SEQUENCE [LARGE SCALE GENOMIC DNA]</scope>
    <source>
        <strain evidence="8 9">LMG 32289</strain>
    </source>
</reference>
<dbReference type="InterPro" id="IPR014729">
    <property type="entry name" value="Rossmann-like_a/b/a_fold"/>
</dbReference>
<comment type="cofactor">
    <cofactor evidence="2">
        <name>FAD</name>
        <dbReference type="ChEBI" id="CHEBI:57692"/>
    </cofactor>
</comment>
<feature type="domain" description="Photolyase/cryptochrome alpha/beta" evidence="7">
    <location>
        <begin position="23"/>
        <end position="156"/>
    </location>
</feature>
<keyword evidence="9" id="KW-1185">Reference proteome</keyword>
<dbReference type="SUPFAM" id="SSF52425">
    <property type="entry name" value="Cryptochrome/photolyase, N-terminal domain"/>
    <property type="match status" value="1"/>
</dbReference>
<sequence length="513" mass="57840">MPNSRTPLLPAARLPYRIERRFARGLVWFRRDLRADDHAALHYALMHCQQVWCVFVFDREILDPLCARGLRADRRIDFLLQSLAPLRATLEQAGGGLIVLHDTARDALPKLARGLEVEAVFTNHDYEPAANARDAAVREALAADSRDFLTFKDQVVFEASEILTGQGGPFSVFTPYKNAWLRTVQPFDLRPYPIEPYLGALAPVPRQWQHALPSRHDLGFAESNLAEVAMPTGSDGAHALFDEFLDRIGDYGKLRDFPATRGPSYLSVHLRFGTISIRTLARAAHEAVLRGGADAPGAAVWLSELIWRDFYFMILHHHPRVAAGKSFHPEYDQLRWIDHATGERYFEAWCAAQTGYPLVDAAMLQIAQSGYMHNRLRMVAASFLIKDLGVDWRRGEQYFADQLNDFDFSANNGGWQWAASTGCDAQPYFRIFNPVTQSEKFDPEGRFIRKYLPVLAKLPPKYIHAPWTAPAHVLAEAGVRLGDQPGDNYPRPLVQHDVARGETLLRYGAVKGK</sequence>
<proteinExistence type="inferred from homology"/>
<keyword evidence="5 6" id="KW-0157">Chromophore</keyword>
<dbReference type="Gene3D" id="1.25.40.80">
    <property type="match status" value="1"/>
</dbReference>
<dbReference type="RefSeq" id="WP_223985081.1">
    <property type="nucleotide sequence ID" value="NZ_CAJZAG010000003.1"/>
</dbReference>
<dbReference type="InterPro" id="IPR002081">
    <property type="entry name" value="Cryptochrome/DNA_photolyase_1"/>
</dbReference>
<dbReference type="Gene3D" id="1.10.579.10">
    <property type="entry name" value="DNA Cyclobutane Dipyrimidine Photolyase, subunit A, domain 3"/>
    <property type="match status" value="1"/>
</dbReference>
<protein>
    <submittedName>
        <fullName evidence="8">Deoxyribodipyrimidine photo-lyase</fullName>
        <ecNumber evidence="8">4.1.99.3</ecNumber>
    </submittedName>
</protein>
<evidence type="ECO:0000256" key="2">
    <source>
        <dbReference type="ARBA" id="ARBA00001974"/>
    </source>
</evidence>
<comment type="similarity">
    <text evidence="6">Belongs to the DNA photolyase family.</text>
</comment>
<evidence type="ECO:0000256" key="6">
    <source>
        <dbReference type="RuleBase" id="RU004182"/>
    </source>
</evidence>
<keyword evidence="4 6" id="KW-0274">FAD</keyword>
<evidence type="ECO:0000313" key="8">
    <source>
        <dbReference type="EMBL" id="CAG9169654.1"/>
    </source>
</evidence>
<evidence type="ECO:0000256" key="1">
    <source>
        <dbReference type="ARBA" id="ARBA00001932"/>
    </source>
</evidence>
<dbReference type="Gene3D" id="3.40.50.620">
    <property type="entry name" value="HUPs"/>
    <property type="match status" value="1"/>
</dbReference>
<dbReference type="PROSITE" id="PS00691">
    <property type="entry name" value="DNA_PHOTOLYASES_1_2"/>
    <property type="match status" value="1"/>
</dbReference>
<evidence type="ECO:0000256" key="4">
    <source>
        <dbReference type="ARBA" id="ARBA00022827"/>
    </source>
</evidence>
<dbReference type="GO" id="GO:0003904">
    <property type="term" value="F:deoxyribodipyrimidine photo-lyase activity"/>
    <property type="evidence" value="ECO:0007669"/>
    <property type="project" value="UniProtKB-EC"/>
</dbReference>